<protein>
    <submittedName>
        <fullName evidence="2">Uncharacterized protein</fullName>
    </submittedName>
</protein>
<gene>
    <name evidence="2" type="ORF">EYS09_24140</name>
</gene>
<evidence type="ECO:0000313" key="3">
    <source>
        <dbReference type="Proteomes" id="UP000292452"/>
    </source>
</evidence>
<dbReference type="AlphaFoldDB" id="A0A4Q9HSJ6"/>
<keyword evidence="1" id="KW-0732">Signal</keyword>
<dbReference type="EMBL" id="SIXH01000252">
    <property type="protein sequence ID" value="TBO57150.1"/>
    <property type="molecule type" value="Genomic_DNA"/>
</dbReference>
<evidence type="ECO:0000256" key="1">
    <source>
        <dbReference type="SAM" id="SignalP"/>
    </source>
</evidence>
<organism evidence="2 3">
    <name type="scientific">Streptomyces kasugaensis</name>
    <dbReference type="NCBI Taxonomy" id="1946"/>
    <lineage>
        <taxon>Bacteria</taxon>
        <taxon>Bacillati</taxon>
        <taxon>Actinomycetota</taxon>
        <taxon>Actinomycetes</taxon>
        <taxon>Kitasatosporales</taxon>
        <taxon>Streptomycetaceae</taxon>
        <taxon>Streptomyces</taxon>
    </lineage>
</organism>
<dbReference type="Proteomes" id="UP000292452">
    <property type="component" value="Unassembled WGS sequence"/>
</dbReference>
<feature type="chain" id="PRO_5020324637" evidence="1">
    <location>
        <begin position="30"/>
        <end position="200"/>
    </location>
</feature>
<reference evidence="2 3" key="1">
    <citation type="submission" date="2019-02" db="EMBL/GenBank/DDBJ databases">
        <title>Draft Genome Sequence of Streptomyces sp. AM-2504, identified by 16S rRNA comparative analysis as a Streptomyces Kasugaensis strain.</title>
        <authorList>
            <person name="Napolioni V."/>
            <person name="Giuliodori A.M."/>
            <person name="Spurio R."/>
            <person name="Fabbretti A."/>
        </authorList>
    </citation>
    <scope>NUCLEOTIDE SEQUENCE [LARGE SCALE GENOMIC DNA]</scope>
    <source>
        <strain evidence="2 3">AM-2504</strain>
    </source>
</reference>
<feature type="signal peptide" evidence="1">
    <location>
        <begin position="1"/>
        <end position="29"/>
    </location>
</feature>
<proteinExistence type="predicted"/>
<comment type="caution">
    <text evidence="2">The sequence shown here is derived from an EMBL/GenBank/DDBJ whole genome shotgun (WGS) entry which is preliminary data.</text>
</comment>
<sequence length="200" mass="21482">MKLRRALSVSAATAALLPLAVAAAPASQAAPAADIPTCYDLDTAYGQYHNNTFVGRSFGIPKSIALGTQWTTYTATLTNASAKELKSFALSAKLGSYVYNEGERDLSPYGDLQYWDTSQSAWKTLRQAGGNAGGTVPGPKTLKPRESVHVQLRFRVREDLPLDQTYDAFTGLVGTFVDRYRDMDCTANDGAGGSFSPRKG</sequence>
<keyword evidence="3" id="KW-1185">Reference proteome</keyword>
<name>A0A4Q9HSJ6_STRKA</name>
<accession>A0A4Q9HSJ6</accession>
<evidence type="ECO:0000313" key="2">
    <source>
        <dbReference type="EMBL" id="TBO57150.1"/>
    </source>
</evidence>
<dbReference type="RefSeq" id="WP_131124821.1">
    <property type="nucleotide sequence ID" value="NZ_SIXH01000252.1"/>
</dbReference>